<dbReference type="RefSeq" id="WP_115390209.1">
    <property type="nucleotide sequence ID" value="NZ_AP024617.1"/>
</dbReference>
<accession>A0A380BJ88</accession>
<reference evidence="1 2" key="1">
    <citation type="submission" date="2018-06" db="EMBL/GenBank/DDBJ databases">
        <authorList>
            <consortium name="Pathogen Informatics"/>
            <person name="Doyle S."/>
        </authorList>
    </citation>
    <scope>NUCLEOTIDE SEQUENCE [LARGE SCALE GENOMIC DNA]</scope>
    <source>
        <strain evidence="1 2">NCTC10738</strain>
    </source>
</reference>
<name>A0A380BJ88_9GAMM</name>
<accession>A0A3G4URZ6</accession>
<proteinExistence type="predicted"/>
<dbReference type="KEGG" id="salg:BS332_20330"/>
<sequence>MDELKFRRQAYGDPNNQDPEFLEALSQSEDNQAFIAELKALDGKISQALRIPVAEELSEKLLLKQQLAVHHAQRKRTGWMLAMAASVAFVAGVSFSLWRQGPVDLGQHALAHVRHETIAMTSDADISYQAVNAKLASLKGLGSARFNSQPGRVFYSTFCDFQGIESIHLVLAGEQGKVTVFIVPPEHRVMLAEAFADSEYRGEAIKTDSAYLVLVAEYPQDLDAVKEEIKQSFI</sequence>
<dbReference type="AlphaFoldDB" id="A0A380BJ88"/>
<keyword evidence="2" id="KW-1185">Reference proteome</keyword>
<evidence type="ECO:0000313" key="1">
    <source>
        <dbReference type="EMBL" id="SUJ02115.1"/>
    </source>
</evidence>
<dbReference type="InterPro" id="IPR021806">
    <property type="entry name" value="DUF3379"/>
</dbReference>
<evidence type="ECO:0000313" key="2">
    <source>
        <dbReference type="Proteomes" id="UP000254069"/>
    </source>
</evidence>
<dbReference type="EMBL" id="UGYO01000002">
    <property type="protein sequence ID" value="SUJ02115.1"/>
    <property type="molecule type" value="Genomic_DNA"/>
</dbReference>
<protein>
    <submittedName>
        <fullName evidence="1">Protein of uncharacterized function (DUF3379)</fullName>
    </submittedName>
</protein>
<dbReference type="Pfam" id="PF11859">
    <property type="entry name" value="DUF3379"/>
    <property type="match status" value="1"/>
</dbReference>
<dbReference type="Proteomes" id="UP000254069">
    <property type="component" value="Unassembled WGS sequence"/>
</dbReference>
<organism evidence="1 2">
    <name type="scientific">Shewanella algae</name>
    <dbReference type="NCBI Taxonomy" id="38313"/>
    <lineage>
        <taxon>Bacteria</taxon>
        <taxon>Pseudomonadati</taxon>
        <taxon>Pseudomonadota</taxon>
        <taxon>Gammaproteobacteria</taxon>
        <taxon>Alteromonadales</taxon>
        <taxon>Shewanellaceae</taxon>
        <taxon>Shewanella</taxon>
    </lineage>
</organism>
<gene>
    <name evidence="1" type="ORF">NCTC10738_03447</name>
</gene>